<keyword evidence="2" id="KW-0732">Signal</keyword>
<organism evidence="3 4">
    <name type="scientific">Streptomyces thermolineatus</name>
    <dbReference type="NCBI Taxonomy" id="44033"/>
    <lineage>
        <taxon>Bacteria</taxon>
        <taxon>Bacillati</taxon>
        <taxon>Actinomycetota</taxon>
        <taxon>Actinomycetes</taxon>
        <taxon>Kitasatosporales</taxon>
        <taxon>Streptomycetaceae</taxon>
        <taxon>Streptomyces</taxon>
    </lineage>
</organism>
<dbReference type="RefSeq" id="WP_344382840.1">
    <property type="nucleotide sequence ID" value="NZ_BAAATA010000009.1"/>
</dbReference>
<evidence type="ECO:0000256" key="1">
    <source>
        <dbReference type="SAM" id="MobiDB-lite"/>
    </source>
</evidence>
<sequence length="393" mass="40486">MARVFWSVALLLVCAAAATAAWALLRSAYRHWTLERGGAVYELPVGYRDVVLRLAGAGAAGVLAASSLWISQSVREDRAETTVQAAAAPSRPTPLTGPAAGGAGDAKDGNGADTKAPRGPEAKPGADRSEKTGEKKAGAKKAAGAKAAAAPGAKREVDLGGRPRTVGRPSNGRLQEFPDGTRVWLPRQYDYPSAKRRAFPVVVTRTAERDQQDVFRAFAAHTGRELADPFVLVLPAPAADCAADPAPLLEAVARHYRLVGGTKARGVLGTGVHAACAVRQELEHPDRYAAAAGLWGDYADLQAPPGAAGTPGASGKPNAAGKPGAAAKGDGRPQVLLGAVAGDGRTRTSALRLRGLVRPGAEARVLDTPVGRHRLIAAAAGYFTEKLTGPQPS</sequence>
<protein>
    <recommendedName>
        <fullName evidence="5">Esterase</fullName>
    </recommendedName>
</protein>
<feature type="region of interest" description="Disordered" evidence="1">
    <location>
        <begin position="305"/>
        <end position="331"/>
    </location>
</feature>
<keyword evidence="4" id="KW-1185">Reference proteome</keyword>
<evidence type="ECO:0000313" key="3">
    <source>
        <dbReference type="EMBL" id="GAA2484117.1"/>
    </source>
</evidence>
<proteinExistence type="predicted"/>
<gene>
    <name evidence="3" type="ORF">GCM10010406_20480</name>
</gene>
<feature type="compositionally biased region" description="Low complexity" evidence="1">
    <location>
        <begin position="140"/>
        <end position="152"/>
    </location>
</feature>
<feature type="compositionally biased region" description="Basic and acidic residues" evidence="1">
    <location>
        <begin position="105"/>
        <end position="137"/>
    </location>
</feature>
<dbReference type="Proteomes" id="UP001501358">
    <property type="component" value="Unassembled WGS sequence"/>
</dbReference>
<name>A0ABN3LKG6_9ACTN</name>
<feature type="signal peptide" evidence="2">
    <location>
        <begin position="1"/>
        <end position="20"/>
    </location>
</feature>
<evidence type="ECO:0000256" key="2">
    <source>
        <dbReference type="SAM" id="SignalP"/>
    </source>
</evidence>
<reference evidence="3 4" key="1">
    <citation type="journal article" date="2019" name="Int. J. Syst. Evol. Microbiol.">
        <title>The Global Catalogue of Microorganisms (GCM) 10K type strain sequencing project: providing services to taxonomists for standard genome sequencing and annotation.</title>
        <authorList>
            <consortium name="The Broad Institute Genomics Platform"/>
            <consortium name="The Broad Institute Genome Sequencing Center for Infectious Disease"/>
            <person name="Wu L."/>
            <person name="Ma J."/>
        </authorList>
    </citation>
    <scope>NUCLEOTIDE SEQUENCE [LARGE SCALE GENOMIC DNA]</scope>
    <source>
        <strain evidence="3 4">JCM 6307</strain>
    </source>
</reference>
<accession>A0ABN3LKG6</accession>
<feature type="compositionally biased region" description="Low complexity" evidence="1">
    <location>
        <begin position="305"/>
        <end position="328"/>
    </location>
</feature>
<feature type="chain" id="PRO_5046686933" description="Esterase" evidence="2">
    <location>
        <begin position="21"/>
        <end position="393"/>
    </location>
</feature>
<evidence type="ECO:0008006" key="5">
    <source>
        <dbReference type="Google" id="ProtNLM"/>
    </source>
</evidence>
<comment type="caution">
    <text evidence="3">The sequence shown here is derived from an EMBL/GenBank/DDBJ whole genome shotgun (WGS) entry which is preliminary data.</text>
</comment>
<dbReference type="EMBL" id="BAAATA010000009">
    <property type="protein sequence ID" value="GAA2484117.1"/>
    <property type="molecule type" value="Genomic_DNA"/>
</dbReference>
<evidence type="ECO:0000313" key="4">
    <source>
        <dbReference type="Proteomes" id="UP001501358"/>
    </source>
</evidence>
<feature type="region of interest" description="Disordered" evidence="1">
    <location>
        <begin position="80"/>
        <end position="178"/>
    </location>
</feature>